<keyword evidence="10 15" id="KW-0949">S-adenosyl-L-methionine</keyword>
<feature type="binding site" evidence="15 16">
    <location>
        <position position="130"/>
    </location>
    <ligand>
        <name>S-adenosyl-L-methionine</name>
        <dbReference type="ChEBI" id="CHEBI:59789"/>
    </ligand>
</feature>
<dbReference type="GO" id="GO:0002939">
    <property type="term" value="P:tRNA N1-guanine methylation"/>
    <property type="evidence" value="ECO:0007669"/>
    <property type="project" value="TreeGrafter"/>
</dbReference>
<dbReference type="NCBIfam" id="NF000648">
    <property type="entry name" value="PRK00026.1"/>
    <property type="match status" value="1"/>
</dbReference>
<evidence type="ECO:0000256" key="3">
    <source>
        <dbReference type="ARBA" id="ARBA00007630"/>
    </source>
</evidence>
<evidence type="ECO:0000256" key="11">
    <source>
        <dbReference type="ARBA" id="ARBA00022694"/>
    </source>
</evidence>
<dbReference type="AlphaFoldDB" id="A0A0G0VI10"/>
<sequence length="229" mass="25956">MVHLYHDFCLLMRFEILTIFPQIIEQYSNESILKRGQATGAIKIIAHDFRKFANDKHNKVDDTPYGGGPGMVLKAEPIFNCLKSLGLIKGKLKNKNSKTKIIILDPAGKRFDQKMARRFSKLERLILICGRYEGFDERVYKFVDEKISIGDYVLSGGELPALVVAESVARLVSGVVGNAESLKEETFEGFVEYPQYTRPEDFMGAKVPKVLLSGNHKKIEEWRKKHSCG</sequence>
<accession>A0A0G0VI10</accession>
<keyword evidence="9 15" id="KW-0808">Transferase</keyword>
<evidence type="ECO:0000256" key="9">
    <source>
        <dbReference type="ARBA" id="ARBA00022679"/>
    </source>
</evidence>
<keyword evidence="11 15" id="KW-0819">tRNA processing</keyword>
<dbReference type="Pfam" id="PF01746">
    <property type="entry name" value="tRNA_m1G_MT"/>
    <property type="match status" value="1"/>
</dbReference>
<dbReference type="Proteomes" id="UP000034108">
    <property type="component" value="Unassembled WGS sequence"/>
</dbReference>
<evidence type="ECO:0000256" key="8">
    <source>
        <dbReference type="ARBA" id="ARBA00022603"/>
    </source>
</evidence>
<evidence type="ECO:0000256" key="16">
    <source>
        <dbReference type="PIRSR" id="PIRSR000386-1"/>
    </source>
</evidence>
<dbReference type="InterPro" id="IPR029028">
    <property type="entry name" value="Alpha/beta_knot_MTases"/>
</dbReference>
<evidence type="ECO:0000256" key="14">
    <source>
        <dbReference type="ARBA" id="ARBA00047783"/>
    </source>
</evidence>
<evidence type="ECO:0000256" key="15">
    <source>
        <dbReference type="HAMAP-Rule" id="MF_00605"/>
    </source>
</evidence>
<dbReference type="STRING" id="1619048.UU49_C0008G0001"/>
<dbReference type="PANTHER" id="PTHR46417">
    <property type="entry name" value="TRNA (GUANINE-N(1)-)-METHYLTRANSFERASE"/>
    <property type="match status" value="1"/>
</dbReference>
<comment type="caution">
    <text evidence="19">The sequence shown here is derived from an EMBL/GenBank/DDBJ whole genome shotgun (WGS) entry which is preliminary data.</text>
</comment>
<proteinExistence type="inferred from homology"/>
<evidence type="ECO:0000256" key="4">
    <source>
        <dbReference type="ARBA" id="ARBA00011738"/>
    </source>
</evidence>
<dbReference type="CDD" id="cd18080">
    <property type="entry name" value="TrmD-like"/>
    <property type="match status" value="1"/>
</dbReference>
<evidence type="ECO:0000313" key="19">
    <source>
        <dbReference type="EMBL" id="KKR99281.1"/>
    </source>
</evidence>
<gene>
    <name evidence="15" type="primary">trmD</name>
    <name evidence="19" type="ORF">UU49_C0008G0001</name>
</gene>
<feature type="binding site" evidence="15 16">
    <location>
        <begin position="149"/>
        <end position="154"/>
    </location>
    <ligand>
        <name>S-adenosyl-L-methionine</name>
        <dbReference type="ChEBI" id="CHEBI:59789"/>
    </ligand>
</feature>
<dbReference type="PATRIC" id="fig|1619048.3.peg.327"/>
<evidence type="ECO:0000256" key="5">
    <source>
        <dbReference type="ARBA" id="ARBA00012807"/>
    </source>
</evidence>
<evidence type="ECO:0000256" key="13">
    <source>
        <dbReference type="ARBA" id="ARBA00033392"/>
    </source>
</evidence>
<dbReference type="InterPro" id="IPR016009">
    <property type="entry name" value="tRNA_MeTrfase_TRMD/TRM10"/>
</dbReference>
<evidence type="ECO:0000259" key="18">
    <source>
        <dbReference type="Pfam" id="PF01746"/>
    </source>
</evidence>
<name>A0A0G0VI10_9BACT</name>
<evidence type="ECO:0000256" key="2">
    <source>
        <dbReference type="ARBA" id="ARBA00004496"/>
    </source>
</evidence>
<comment type="catalytic activity">
    <reaction evidence="14 15 17">
        <text>guanosine(37) in tRNA + S-adenosyl-L-methionine = N(1)-methylguanosine(37) in tRNA + S-adenosyl-L-homocysteine + H(+)</text>
        <dbReference type="Rhea" id="RHEA:36899"/>
        <dbReference type="Rhea" id="RHEA-COMP:10145"/>
        <dbReference type="Rhea" id="RHEA-COMP:10147"/>
        <dbReference type="ChEBI" id="CHEBI:15378"/>
        <dbReference type="ChEBI" id="CHEBI:57856"/>
        <dbReference type="ChEBI" id="CHEBI:59789"/>
        <dbReference type="ChEBI" id="CHEBI:73542"/>
        <dbReference type="ChEBI" id="CHEBI:74269"/>
        <dbReference type="EC" id="2.1.1.228"/>
    </reaction>
</comment>
<evidence type="ECO:0000256" key="17">
    <source>
        <dbReference type="RuleBase" id="RU003464"/>
    </source>
</evidence>
<evidence type="ECO:0000256" key="7">
    <source>
        <dbReference type="ARBA" id="ARBA00022490"/>
    </source>
</evidence>
<evidence type="ECO:0000313" key="20">
    <source>
        <dbReference type="Proteomes" id="UP000034108"/>
    </source>
</evidence>
<comment type="function">
    <text evidence="1 15 17">Specifically methylates guanosine-37 in various tRNAs.</text>
</comment>
<reference evidence="19 20" key="1">
    <citation type="journal article" date="2015" name="Nature">
        <title>rRNA introns, odd ribosomes, and small enigmatic genomes across a large radiation of phyla.</title>
        <authorList>
            <person name="Brown C.T."/>
            <person name="Hug L.A."/>
            <person name="Thomas B.C."/>
            <person name="Sharon I."/>
            <person name="Castelle C.J."/>
            <person name="Singh A."/>
            <person name="Wilkins M.J."/>
            <person name="Williams K.H."/>
            <person name="Banfield J.F."/>
        </authorList>
    </citation>
    <scope>NUCLEOTIDE SEQUENCE [LARGE SCALE GENOMIC DNA]</scope>
</reference>
<evidence type="ECO:0000256" key="1">
    <source>
        <dbReference type="ARBA" id="ARBA00002634"/>
    </source>
</evidence>
<dbReference type="GO" id="GO:0005829">
    <property type="term" value="C:cytosol"/>
    <property type="evidence" value="ECO:0007669"/>
    <property type="project" value="TreeGrafter"/>
</dbReference>
<dbReference type="PIRSF" id="PIRSF000386">
    <property type="entry name" value="tRNA_mtase"/>
    <property type="match status" value="1"/>
</dbReference>
<dbReference type="FunFam" id="3.40.1280.10:FF:000001">
    <property type="entry name" value="tRNA (guanine-N(1)-)-methyltransferase"/>
    <property type="match status" value="1"/>
</dbReference>
<dbReference type="SUPFAM" id="SSF75217">
    <property type="entry name" value="alpha/beta knot"/>
    <property type="match status" value="1"/>
</dbReference>
<dbReference type="EMBL" id="LCAV01000008">
    <property type="protein sequence ID" value="KKR99281.1"/>
    <property type="molecule type" value="Genomic_DNA"/>
</dbReference>
<dbReference type="InterPro" id="IPR029026">
    <property type="entry name" value="tRNA_m1G_MTases_N"/>
</dbReference>
<dbReference type="Gene3D" id="3.40.1280.10">
    <property type="match status" value="1"/>
</dbReference>
<keyword evidence="8 15" id="KW-0489">Methyltransferase</keyword>
<dbReference type="NCBIfam" id="TIGR00088">
    <property type="entry name" value="trmD"/>
    <property type="match status" value="1"/>
</dbReference>
<dbReference type="EC" id="2.1.1.228" evidence="5 15"/>
<keyword evidence="7 15" id="KW-0963">Cytoplasm</keyword>
<comment type="subunit">
    <text evidence="4 15 17">Homodimer.</text>
</comment>
<dbReference type="GO" id="GO:0052906">
    <property type="term" value="F:tRNA (guanine(37)-N1)-methyltransferase activity"/>
    <property type="evidence" value="ECO:0007669"/>
    <property type="project" value="UniProtKB-UniRule"/>
</dbReference>
<evidence type="ECO:0000256" key="10">
    <source>
        <dbReference type="ARBA" id="ARBA00022691"/>
    </source>
</evidence>
<evidence type="ECO:0000256" key="12">
    <source>
        <dbReference type="ARBA" id="ARBA00029736"/>
    </source>
</evidence>
<dbReference type="HAMAP" id="MF_00605">
    <property type="entry name" value="TrmD"/>
    <property type="match status" value="1"/>
</dbReference>
<dbReference type="InterPro" id="IPR023148">
    <property type="entry name" value="tRNA_m1G_MeTrfase_C_sf"/>
</dbReference>
<organism evidence="19 20">
    <name type="scientific">Candidatus Magasanikbacteria bacterium GW2011_GWC2_41_17</name>
    <dbReference type="NCBI Taxonomy" id="1619048"/>
    <lineage>
        <taxon>Bacteria</taxon>
        <taxon>Candidatus Magasanikiibacteriota</taxon>
    </lineage>
</organism>
<feature type="domain" description="tRNA methyltransferase TRMD/TRM10-type" evidence="18">
    <location>
        <begin position="12"/>
        <end position="227"/>
    </location>
</feature>
<evidence type="ECO:0000256" key="6">
    <source>
        <dbReference type="ARBA" id="ARBA00014679"/>
    </source>
</evidence>
<protein>
    <recommendedName>
        <fullName evidence="6 15">tRNA (guanine-N(1)-)-methyltransferase</fullName>
        <ecNumber evidence="5 15">2.1.1.228</ecNumber>
    </recommendedName>
    <alternativeName>
        <fullName evidence="12 15">M1G-methyltransferase</fullName>
    </alternativeName>
    <alternativeName>
        <fullName evidence="13 15">tRNA [GM37] methyltransferase</fullName>
    </alternativeName>
</protein>
<comment type="subcellular location">
    <subcellularLocation>
        <location evidence="2 15 17">Cytoplasm</location>
    </subcellularLocation>
</comment>
<dbReference type="Gene3D" id="1.10.1270.20">
    <property type="entry name" value="tRNA(m1g37)methyltransferase, domain 2"/>
    <property type="match status" value="1"/>
</dbReference>
<dbReference type="PANTHER" id="PTHR46417:SF1">
    <property type="entry name" value="TRNA (GUANINE-N(1)-)-METHYLTRANSFERASE"/>
    <property type="match status" value="1"/>
</dbReference>
<comment type="similarity">
    <text evidence="3 15 17">Belongs to the RNA methyltransferase TrmD family.</text>
</comment>
<dbReference type="InterPro" id="IPR002649">
    <property type="entry name" value="tRNA_m1G_MeTrfase_TrmD"/>
</dbReference>